<evidence type="ECO:0000256" key="1">
    <source>
        <dbReference type="SAM" id="Phobius"/>
    </source>
</evidence>
<accession>S4NRA0</accession>
<keyword evidence="1" id="KW-0472">Membrane</keyword>
<keyword evidence="1" id="KW-1133">Transmembrane helix</keyword>
<feature type="transmembrane region" description="Helical" evidence="1">
    <location>
        <begin position="42"/>
        <end position="62"/>
    </location>
</feature>
<feature type="transmembrane region" description="Helical" evidence="1">
    <location>
        <begin position="12"/>
        <end position="30"/>
    </location>
</feature>
<dbReference type="AlphaFoldDB" id="S4NRA0"/>
<name>S4NRA0_9NEOP</name>
<proteinExistence type="predicted"/>
<dbReference type="EMBL" id="GAIX01012941">
    <property type="protein sequence ID" value="JAA79619.1"/>
    <property type="molecule type" value="Transcribed_RNA"/>
</dbReference>
<sequence>MKFLVKNIINSFISTTRGTLIQNCISLLFYGPFEHNYKFFSYLHKVNLVIIIIKLISILFYCPDGSSCRPTYVIMCNK</sequence>
<evidence type="ECO:0000313" key="2">
    <source>
        <dbReference type="EMBL" id="JAA79619.1"/>
    </source>
</evidence>
<organism evidence="2">
    <name type="scientific">Pararge aegeria</name>
    <name type="common">speckled wood butterfly</name>
    <dbReference type="NCBI Taxonomy" id="116150"/>
    <lineage>
        <taxon>Eukaryota</taxon>
        <taxon>Metazoa</taxon>
        <taxon>Ecdysozoa</taxon>
        <taxon>Arthropoda</taxon>
        <taxon>Hexapoda</taxon>
        <taxon>Insecta</taxon>
        <taxon>Pterygota</taxon>
        <taxon>Neoptera</taxon>
        <taxon>Endopterygota</taxon>
        <taxon>Lepidoptera</taxon>
        <taxon>Glossata</taxon>
        <taxon>Ditrysia</taxon>
        <taxon>Papilionoidea</taxon>
        <taxon>Nymphalidae</taxon>
        <taxon>Satyrinae</taxon>
        <taxon>Satyrini</taxon>
        <taxon>Parargina</taxon>
        <taxon>Pararge</taxon>
    </lineage>
</organism>
<keyword evidence="1" id="KW-0812">Transmembrane</keyword>
<reference evidence="2" key="1">
    <citation type="journal article" date="2013" name="BMC Genomics">
        <title>Unscrambling butterfly oogenesis.</title>
        <authorList>
            <person name="Carter J.M."/>
            <person name="Baker S.C."/>
            <person name="Pink R."/>
            <person name="Carter D.R."/>
            <person name="Collins A."/>
            <person name="Tomlin J."/>
            <person name="Gibbs M."/>
            <person name="Breuker C.J."/>
        </authorList>
    </citation>
    <scope>NUCLEOTIDE SEQUENCE</scope>
    <source>
        <tissue evidence="2">Ovary</tissue>
    </source>
</reference>
<reference evidence="2" key="2">
    <citation type="submission" date="2013-05" db="EMBL/GenBank/DDBJ databases">
        <authorList>
            <person name="Carter J.-M."/>
            <person name="Baker S.C."/>
            <person name="Pink R."/>
            <person name="Carter D.R.F."/>
            <person name="Collins A."/>
            <person name="Tomlin J."/>
            <person name="Gibbs M."/>
            <person name="Breuker C.J."/>
        </authorList>
    </citation>
    <scope>NUCLEOTIDE SEQUENCE</scope>
    <source>
        <tissue evidence="2">Ovary</tissue>
    </source>
</reference>
<protein>
    <submittedName>
        <fullName evidence="2">Uncharacterized protein</fullName>
    </submittedName>
</protein>